<sequence length="190" mass="20952">MKFRVLLIGVCFVLPLLWGPSIAQDDKKELKQSSDEPLDITSKKFTAKNVPNGLEATFEGGVKVRQGDMTLTCDKLTIDYDEDKTEPRQNHIKKGIRGLETAGKIRAITAVGNVKFVQGERIAVAGKALYDNSKRTITLTKGPPKLWQGPDVVVADTIIIYLDENRTELLGGDEAGIRATINPSKMKKEK</sequence>
<organism evidence="4">
    <name type="scientific">Desulfomonile tiedjei</name>
    <dbReference type="NCBI Taxonomy" id="2358"/>
    <lineage>
        <taxon>Bacteria</taxon>
        <taxon>Pseudomonadati</taxon>
        <taxon>Thermodesulfobacteriota</taxon>
        <taxon>Desulfomonilia</taxon>
        <taxon>Desulfomonilales</taxon>
        <taxon>Desulfomonilaceae</taxon>
        <taxon>Desulfomonile</taxon>
    </lineage>
</organism>
<evidence type="ECO:0000256" key="2">
    <source>
        <dbReference type="SAM" id="SignalP"/>
    </source>
</evidence>
<dbReference type="Pfam" id="PF03968">
    <property type="entry name" value="LptD_N"/>
    <property type="match status" value="1"/>
</dbReference>
<dbReference type="GO" id="GO:0015920">
    <property type="term" value="P:lipopolysaccharide transport"/>
    <property type="evidence" value="ECO:0007669"/>
    <property type="project" value="TreeGrafter"/>
</dbReference>
<protein>
    <recommendedName>
        <fullName evidence="3">Organic solvent tolerance-like N-terminal domain-containing protein</fullName>
    </recommendedName>
</protein>
<dbReference type="AlphaFoldDB" id="A0A7C4ET32"/>
<dbReference type="PANTHER" id="PTHR36504">
    <property type="entry name" value="LIPOPOLYSACCHARIDE EXPORT SYSTEM PROTEIN LPTA"/>
    <property type="match status" value="1"/>
</dbReference>
<evidence type="ECO:0000259" key="3">
    <source>
        <dbReference type="Pfam" id="PF03968"/>
    </source>
</evidence>
<name>A0A7C4ET32_9BACT</name>
<reference evidence="4" key="1">
    <citation type="journal article" date="2020" name="mSystems">
        <title>Genome- and Community-Level Interaction Insights into Carbon Utilization and Element Cycling Functions of Hydrothermarchaeota in Hydrothermal Sediment.</title>
        <authorList>
            <person name="Zhou Z."/>
            <person name="Liu Y."/>
            <person name="Xu W."/>
            <person name="Pan J."/>
            <person name="Luo Z.H."/>
            <person name="Li M."/>
        </authorList>
    </citation>
    <scope>NUCLEOTIDE SEQUENCE [LARGE SCALE GENOMIC DNA]</scope>
    <source>
        <strain evidence="4">SpSt-769</strain>
    </source>
</reference>
<evidence type="ECO:0000256" key="1">
    <source>
        <dbReference type="ARBA" id="ARBA00022729"/>
    </source>
</evidence>
<gene>
    <name evidence="4" type="ORF">ENV54_00175</name>
</gene>
<feature type="chain" id="PRO_5028068994" description="Organic solvent tolerance-like N-terminal domain-containing protein" evidence="2">
    <location>
        <begin position="24"/>
        <end position="190"/>
    </location>
</feature>
<dbReference type="Gene3D" id="2.60.450.10">
    <property type="entry name" value="Lipopolysaccharide (LPS) transport protein A like domain"/>
    <property type="match status" value="1"/>
</dbReference>
<dbReference type="GO" id="GO:0030288">
    <property type="term" value="C:outer membrane-bounded periplasmic space"/>
    <property type="evidence" value="ECO:0007669"/>
    <property type="project" value="TreeGrafter"/>
</dbReference>
<dbReference type="InterPro" id="IPR052037">
    <property type="entry name" value="LPS_export_LptA"/>
</dbReference>
<evidence type="ECO:0000313" key="4">
    <source>
        <dbReference type="EMBL" id="HGH59693.1"/>
    </source>
</evidence>
<feature type="signal peptide" evidence="2">
    <location>
        <begin position="1"/>
        <end position="23"/>
    </location>
</feature>
<dbReference type="GO" id="GO:0017089">
    <property type="term" value="F:glycolipid transfer activity"/>
    <property type="evidence" value="ECO:0007669"/>
    <property type="project" value="TreeGrafter"/>
</dbReference>
<keyword evidence="1 2" id="KW-0732">Signal</keyword>
<dbReference type="PANTHER" id="PTHR36504:SF1">
    <property type="entry name" value="LIPOPOLYSACCHARIDE EXPORT SYSTEM PROTEIN LPTA"/>
    <property type="match status" value="1"/>
</dbReference>
<accession>A0A7C4ET32</accession>
<dbReference type="InterPro" id="IPR005653">
    <property type="entry name" value="OstA-like_N"/>
</dbReference>
<comment type="caution">
    <text evidence="4">The sequence shown here is derived from an EMBL/GenBank/DDBJ whole genome shotgun (WGS) entry which is preliminary data.</text>
</comment>
<feature type="domain" description="Organic solvent tolerance-like N-terminal" evidence="3">
    <location>
        <begin position="40"/>
        <end position="165"/>
    </location>
</feature>
<proteinExistence type="predicted"/>
<dbReference type="GO" id="GO:0009279">
    <property type="term" value="C:cell outer membrane"/>
    <property type="evidence" value="ECO:0007669"/>
    <property type="project" value="TreeGrafter"/>
</dbReference>
<dbReference type="EMBL" id="DTGT01000006">
    <property type="protein sequence ID" value="HGH59693.1"/>
    <property type="molecule type" value="Genomic_DNA"/>
</dbReference>